<dbReference type="InterPro" id="IPR040191">
    <property type="entry name" value="UTP10"/>
</dbReference>
<evidence type="ECO:0000256" key="2">
    <source>
        <dbReference type="SAM" id="MobiDB-lite"/>
    </source>
</evidence>
<dbReference type="EMBL" id="WIXE01025911">
    <property type="protein sequence ID" value="KAK5964359.1"/>
    <property type="molecule type" value="Genomic_DNA"/>
</dbReference>
<keyword evidence="1" id="KW-0690">Ribosome biogenesis</keyword>
<dbReference type="GO" id="GO:0000462">
    <property type="term" value="P:maturation of SSU-rRNA from tricistronic rRNA transcript (SSU-rRNA, 5.8S rRNA, LSU-rRNA)"/>
    <property type="evidence" value="ECO:0007669"/>
    <property type="project" value="TreeGrafter"/>
</dbReference>
<organism evidence="3 4">
    <name type="scientific">Trichostrongylus colubriformis</name>
    <name type="common">Black scour worm</name>
    <dbReference type="NCBI Taxonomy" id="6319"/>
    <lineage>
        <taxon>Eukaryota</taxon>
        <taxon>Metazoa</taxon>
        <taxon>Ecdysozoa</taxon>
        <taxon>Nematoda</taxon>
        <taxon>Chromadorea</taxon>
        <taxon>Rhabditida</taxon>
        <taxon>Rhabditina</taxon>
        <taxon>Rhabditomorpha</taxon>
        <taxon>Strongyloidea</taxon>
        <taxon>Trichostrongylidae</taxon>
        <taxon>Trichostrongylus</taxon>
    </lineage>
</organism>
<comment type="function">
    <text evidence="1">Involved in nucleolar processing of pre-18S ribosomal RNA.</text>
</comment>
<dbReference type="AlphaFoldDB" id="A0AAN8EV84"/>
<proteinExistence type="inferred from homology"/>
<sequence>MTSLSNQLQSLRTATAQHQTVERRHVSLLFAKKEAEALDRETVYNIGCEGLRKLKQLDLELAANDDLFDESRLHFQRSMITNEENSALNEKIETLLFQLSPYAQHFSCQQVLEWLVFKYQIYAYNAESMILTFIPFHETNFYGRMLSILEFNFASSKDWAFLEGFAKKEFPVPFSSVVKNTVSSNHSLITRISEHLNRGIQLVGEDVLEKKCHMLFTFYTKLLIAVLEESAKIDDALLAKIIPLIAVGLKSALPSFRQASLMVICQLAIAVKLTPDVVTSLAKVVLMVSMHLKNEFSYPHIAVLKTLRSDDSIWTVLKSFREKTDLTPILKPLWTTLFSIASEDSYQAVHKQCLHALQVTSEPENIHESQAAIFLSKLLQYPELRVLYENEMFCKHVYSMVSTFSDQWEKICMEWTSRDESVLACIVQHYHLEPLMMVHAGAEAKKKRTRRRSGSIRKSHCDPSTSSKHDRESAFQRAEKMASSSEFSRRLEFSGDPMKKAREWMSKEKWDKVAWAFDEMSSRKSYFVDKLDEDIEAFILDVIHVAVTNSKCPVIDKAHSAFAEANLREKFVVRLLSRYEPNGPPPKQSRTAKIEGSLAEVFIDETKEEYEKRLKFVIDMLSSRATPVVDAEIFHVLFTLIKESYDAGNLFTMRLIGLLLKMVTSPGKYRISPADLKMDFVVNMMRTTHSHHVLRESLRLLTAAVRLSPSIVTSHVMSVFTFMGSGLFRRDNELTLGIIEDTVEALFCAICAEDGKTLPPEMRLRLVNVARILAASTCDIPAHRRSRMAHAIARAVKHANVWIVAGVLLEHFCARWQRPAADASKRSAEQDAFDDFTLELCAGLHPVYQFSAVIDILNFIVRLGGDRPTHSQEGALDQAVFDRTKYSLPKLRHFRFMMIGLVVRALSNRKFFEKIMWRLVIDRHKNEETCIKLGEMEDEVLCHSVLPIGRRLMVTLVELDEFIASERTLAEESEEQQTVRYWIALSGRAETVSEKLRHLLPGGVAATVITDILEDGKADWRMREKALQLANSKLSHDGYFFTEAGISVQHLERMASVLNNWITKERRSHEQDVLCQNAAFSLKLVAKRLRDRSNTTVLSDTMSKCIDIASGYQNLDECLVGNILLLAGELIRSMDMKTTMASALPLLRTCLDVLAYCNSSSGKDTQQQQAQQEDVPSKRALSRLQSLSGGRAGRSSLMVPFNIFQFHIRVTLLQPISERLIWCSLRAWVIVCRTFSLRHIPHSSHSGLALSSVGKWTVLFCA</sequence>
<protein>
    <recommendedName>
        <fullName evidence="1">HEAT repeat-containing protein 1</fullName>
    </recommendedName>
</protein>
<reference evidence="3 4" key="1">
    <citation type="submission" date="2019-10" db="EMBL/GenBank/DDBJ databases">
        <title>Assembly and Annotation for the nematode Trichostrongylus colubriformis.</title>
        <authorList>
            <person name="Martin J."/>
        </authorList>
    </citation>
    <scope>NUCLEOTIDE SEQUENCE [LARGE SCALE GENOMIC DNA]</scope>
    <source>
        <strain evidence="3">G859</strain>
        <tissue evidence="3">Whole worm</tissue>
    </source>
</reference>
<evidence type="ECO:0000313" key="4">
    <source>
        <dbReference type="Proteomes" id="UP001331761"/>
    </source>
</evidence>
<name>A0AAN8EV84_TRICO</name>
<comment type="similarity">
    <text evidence="1">Belongs to the HEATR1/UTP10 family.</text>
</comment>
<feature type="compositionally biased region" description="Basic residues" evidence="2">
    <location>
        <begin position="446"/>
        <end position="458"/>
    </location>
</feature>
<dbReference type="Proteomes" id="UP001331761">
    <property type="component" value="Unassembled WGS sequence"/>
</dbReference>
<keyword evidence="1" id="KW-0539">Nucleus</keyword>
<keyword evidence="1" id="KW-0687">Ribonucleoprotein</keyword>
<dbReference type="SUPFAM" id="SSF48371">
    <property type="entry name" value="ARM repeat"/>
    <property type="match status" value="1"/>
</dbReference>
<dbReference type="GO" id="GO:0030686">
    <property type="term" value="C:90S preribosome"/>
    <property type="evidence" value="ECO:0007669"/>
    <property type="project" value="TreeGrafter"/>
</dbReference>
<evidence type="ECO:0000256" key="1">
    <source>
        <dbReference type="RuleBase" id="RU367065"/>
    </source>
</evidence>
<feature type="region of interest" description="Disordered" evidence="2">
    <location>
        <begin position="446"/>
        <end position="472"/>
    </location>
</feature>
<keyword evidence="4" id="KW-1185">Reference proteome</keyword>
<dbReference type="GO" id="GO:0032040">
    <property type="term" value="C:small-subunit processome"/>
    <property type="evidence" value="ECO:0007669"/>
    <property type="project" value="TreeGrafter"/>
</dbReference>
<keyword evidence="1" id="KW-0698">rRNA processing</keyword>
<accession>A0AAN8EV84</accession>
<dbReference type="GO" id="GO:0030515">
    <property type="term" value="F:snoRNA binding"/>
    <property type="evidence" value="ECO:0007669"/>
    <property type="project" value="TreeGrafter"/>
</dbReference>
<dbReference type="PANTHER" id="PTHR13457:SF1">
    <property type="entry name" value="HEAT REPEAT-CONTAINING PROTEIN 1"/>
    <property type="match status" value="1"/>
</dbReference>
<comment type="subcellular location">
    <subcellularLocation>
        <location evidence="1">Nucleus</location>
        <location evidence="1">Nucleolus</location>
    </subcellularLocation>
</comment>
<dbReference type="InterPro" id="IPR016024">
    <property type="entry name" value="ARM-type_fold"/>
</dbReference>
<evidence type="ECO:0000313" key="3">
    <source>
        <dbReference type="EMBL" id="KAK5964359.1"/>
    </source>
</evidence>
<dbReference type="PANTHER" id="PTHR13457">
    <property type="entry name" value="BAP28"/>
    <property type="match status" value="1"/>
</dbReference>
<dbReference type="GO" id="GO:0034455">
    <property type="term" value="C:t-UTP complex"/>
    <property type="evidence" value="ECO:0007669"/>
    <property type="project" value="TreeGrafter"/>
</dbReference>
<gene>
    <name evidence="3" type="ORF">GCK32_001315</name>
</gene>
<comment type="caution">
    <text evidence="3">The sequence shown here is derived from an EMBL/GenBank/DDBJ whole genome shotgun (WGS) entry which is preliminary data.</text>
</comment>
<dbReference type="GO" id="GO:0045943">
    <property type="term" value="P:positive regulation of transcription by RNA polymerase I"/>
    <property type="evidence" value="ECO:0007669"/>
    <property type="project" value="TreeGrafter"/>
</dbReference>